<dbReference type="SUPFAM" id="SSF53383">
    <property type="entry name" value="PLP-dependent transferases"/>
    <property type="match status" value="1"/>
</dbReference>
<dbReference type="AlphaFoldDB" id="A0A5M3N0B0"/>
<evidence type="ECO:0000256" key="1">
    <source>
        <dbReference type="ARBA" id="ARBA00001933"/>
    </source>
</evidence>
<dbReference type="EMBL" id="JH711574">
    <property type="protein sequence ID" value="EIW84840.1"/>
    <property type="molecule type" value="Genomic_DNA"/>
</dbReference>
<evidence type="ECO:0000256" key="4">
    <source>
        <dbReference type="ARBA" id="ARBA00022679"/>
    </source>
</evidence>
<dbReference type="OrthoDB" id="2108at2759"/>
<evidence type="ECO:0000259" key="6">
    <source>
        <dbReference type="Pfam" id="PF00155"/>
    </source>
</evidence>
<sequence length="499" mass="55751">MSRPPSNYPSRSGTPRLRDVVHEVMKNFRHEKESEAHQIFRQTAGHQPKGILPQTINPDEETVPGIEHPGSTGVIYCSDRAMANGFSYAKSHEWANLGQGAPEVGPIPGAPERPSSIEMPLESLEYAPTTGVKELRDAVANLYNHTYRQGKDSQYTYENVCIVPGGRAGLSRVAAVIGDVYTSYQIPDYTAYDQVLSAFKRLVPVPTALDPKAKYKLDIEQTKRDIHTQGLAVILASNPRNPTGQVIKGKDLKDLVALSRESTTVILDEFYSWYIYPENEQDFGQSVSSAEYVDDVNADSVVIIDGLTKNWRLPGWRICWVIGPKNLITALSQSGSFLDGGANHPMQLAAIPMLHPDHVAKEKLALQKHFKAKRDHVLKRLHDLHLDVDVPPDSTFYIWLNLEKLPPPLNNGLTFFEELLKEQTIVIPGIFFDINPSHRRNLFSSPCHHFVRLSFGPPLEDLDKGLDAMANVLAKAKSGTKKMGHSYRKSLEIHPHDHI</sequence>
<dbReference type="GO" id="GO:0008483">
    <property type="term" value="F:transaminase activity"/>
    <property type="evidence" value="ECO:0007669"/>
    <property type="project" value="UniProtKB-KW"/>
</dbReference>
<evidence type="ECO:0000313" key="7">
    <source>
        <dbReference type="EMBL" id="EIW84840.1"/>
    </source>
</evidence>
<gene>
    <name evidence="7" type="ORF">CONPUDRAFT_69825</name>
</gene>
<comment type="caution">
    <text evidence="7">The sequence shown here is derived from an EMBL/GenBank/DDBJ whole genome shotgun (WGS) entry which is preliminary data.</text>
</comment>
<organism evidence="7 8">
    <name type="scientific">Coniophora puteana (strain RWD-64-598)</name>
    <name type="common">Brown rot fungus</name>
    <dbReference type="NCBI Taxonomy" id="741705"/>
    <lineage>
        <taxon>Eukaryota</taxon>
        <taxon>Fungi</taxon>
        <taxon>Dikarya</taxon>
        <taxon>Basidiomycota</taxon>
        <taxon>Agaricomycotina</taxon>
        <taxon>Agaricomycetes</taxon>
        <taxon>Agaricomycetidae</taxon>
        <taxon>Boletales</taxon>
        <taxon>Coniophorineae</taxon>
        <taxon>Coniophoraceae</taxon>
        <taxon>Coniophora</taxon>
    </lineage>
</organism>
<evidence type="ECO:0000256" key="5">
    <source>
        <dbReference type="ARBA" id="ARBA00022898"/>
    </source>
</evidence>
<keyword evidence="3 7" id="KW-0032">Aminotransferase</keyword>
<proteinExistence type="inferred from homology"/>
<accession>A0A5M3N0B0</accession>
<name>A0A5M3N0B0_CONPW</name>
<keyword evidence="4 7" id="KW-0808">Transferase</keyword>
<comment type="similarity">
    <text evidence="2">Belongs to the class-I pyridoxal-phosphate-dependent aminotransferase family.</text>
</comment>
<dbReference type="GO" id="GO:0006520">
    <property type="term" value="P:amino acid metabolic process"/>
    <property type="evidence" value="ECO:0007669"/>
    <property type="project" value="InterPro"/>
</dbReference>
<evidence type="ECO:0000256" key="3">
    <source>
        <dbReference type="ARBA" id="ARBA00022576"/>
    </source>
</evidence>
<dbReference type="Pfam" id="PF00155">
    <property type="entry name" value="Aminotran_1_2"/>
    <property type="match status" value="1"/>
</dbReference>
<evidence type="ECO:0000313" key="8">
    <source>
        <dbReference type="Proteomes" id="UP000053558"/>
    </source>
</evidence>
<dbReference type="InterPro" id="IPR015424">
    <property type="entry name" value="PyrdxlP-dep_Trfase"/>
</dbReference>
<dbReference type="GO" id="GO:0030170">
    <property type="term" value="F:pyridoxal phosphate binding"/>
    <property type="evidence" value="ECO:0007669"/>
    <property type="project" value="InterPro"/>
</dbReference>
<dbReference type="PANTHER" id="PTHR46383">
    <property type="entry name" value="ASPARTATE AMINOTRANSFERASE"/>
    <property type="match status" value="1"/>
</dbReference>
<dbReference type="CDD" id="cd00609">
    <property type="entry name" value="AAT_like"/>
    <property type="match status" value="1"/>
</dbReference>
<dbReference type="PANTHER" id="PTHR46383:SF1">
    <property type="entry name" value="ASPARTATE AMINOTRANSFERASE"/>
    <property type="match status" value="1"/>
</dbReference>
<dbReference type="InterPro" id="IPR015421">
    <property type="entry name" value="PyrdxlP-dep_Trfase_major"/>
</dbReference>
<dbReference type="RefSeq" id="XP_007764162.1">
    <property type="nucleotide sequence ID" value="XM_007765972.1"/>
</dbReference>
<evidence type="ECO:0000256" key="2">
    <source>
        <dbReference type="ARBA" id="ARBA00007441"/>
    </source>
</evidence>
<feature type="domain" description="Aminotransferase class I/classII large" evidence="6">
    <location>
        <begin position="94"/>
        <end position="466"/>
    </location>
</feature>
<dbReference type="GeneID" id="19208769"/>
<dbReference type="OMA" id="KNWRYPG"/>
<dbReference type="Gene3D" id="3.40.640.10">
    <property type="entry name" value="Type I PLP-dependent aspartate aminotransferase-like (Major domain)"/>
    <property type="match status" value="1"/>
</dbReference>
<keyword evidence="8" id="KW-1185">Reference proteome</keyword>
<dbReference type="KEGG" id="cput:CONPUDRAFT_69825"/>
<dbReference type="InterPro" id="IPR050596">
    <property type="entry name" value="AspAT/PAT-like"/>
</dbReference>
<keyword evidence="5" id="KW-0663">Pyridoxal phosphate</keyword>
<protein>
    <submittedName>
        <fullName evidence="7">Aminotransferase</fullName>
    </submittedName>
</protein>
<dbReference type="InterPro" id="IPR004839">
    <property type="entry name" value="Aminotransferase_I/II_large"/>
</dbReference>
<dbReference type="Proteomes" id="UP000053558">
    <property type="component" value="Unassembled WGS sequence"/>
</dbReference>
<reference evidence="8" key="1">
    <citation type="journal article" date="2012" name="Science">
        <title>The Paleozoic origin of enzymatic lignin decomposition reconstructed from 31 fungal genomes.</title>
        <authorList>
            <person name="Floudas D."/>
            <person name="Binder M."/>
            <person name="Riley R."/>
            <person name="Barry K."/>
            <person name="Blanchette R.A."/>
            <person name="Henrissat B."/>
            <person name="Martinez A.T."/>
            <person name="Otillar R."/>
            <person name="Spatafora J.W."/>
            <person name="Yadav J.S."/>
            <person name="Aerts A."/>
            <person name="Benoit I."/>
            <person name="Boyd A."/>
            <person name="Carlson A."/>
            <person name="Copeland A."/>
            <person name="Coutinho P.M."/>
            <person name="de Vries R.P."/>
            <person name="Ferreira P."/>
            <person name="Findley K."/>
            <person name="Foster B."/>
            <person name="Gaskell J."/>
            <person name="Glotzer D."/>
            <person name="Gorecki P."/>
            <person name="Heitman J."/>
            <person name="Hesse C."/>
            <person name="Hori C."/>
            <person name="Igarashi K."/>
            <person name="Jurgens J.A."/>
            <person name="Kallen N."/>
            <person name="Kersten P."/>
            <person name="Kohler A."/>
            <person name="Kuees U."/>
            <person name="Kumar T.K.A."/>
            <person name="Kuo A."/>
            <person name="LaButti K."/>
            <person name="Larrondo L.F."/>
            <person name="Lindquist E."/>
            <person name="Ling A."/>
            <person name="Lombard V."/>
            <person name="Lucas S."/>
            <person name="Lundell T."/>
            <person name="Martin R."/>
            <person name="McLaughlin D.J."/>
            <person name="Morgenstern I."/>
            <person name="Morin E."/>
            <person name="Murat C."/>
            <person name="Nagy L.G."/>
            <person name="Nolan M."/>
            <person name="Ohm R.A."/>
            <person name="Patyshakuliyeva A."/>
            <person name="Rokas A."/>
            <person name="Ruiz-Duenas F.J."/>
            <person name="Sabat G."/>
            <person name="Salamov A."/>
            <person name="Samejima M."/>
            <person name="Schmutz J."/>
            <person name="Slot J.C."/>
            <person name="St John F."/>
            <person name="Stenlid J."/>
            <person name="Sun H."/>
            <person name="Sun S."/>
            <person name="Syed K."/>
            <person name="Tsang A."/>
            <person name="Wiebenga A."/>
            <person name="Young D."/>
            <person name="Pisabarro A."/>
            <person name="Eastwood D.C."/>
            <person name="Martin F."/>
            <person name="Cullen D."/>
            <person name="Grigoriev I.V."/>
            <person name="Hibbett D.S."/>
        </authorList>
    </citation>
    <scope>NUCLEOTIDE SEQUENCE [LARGE SCALE GENOMIC DNA]</scope>
    <source>
        <strain evidence="8">RWD-64-598 SS2</strain>
    </source>
</reference>
<comment type="cofactor">
    <cofactor evidence="1">
        <name>pyridoxal 5'-phosphate</name>
        <dbReference type="ChEBI" id="CHEBI:597326"/>
    </cofactor>
</comment>